<dbReference type="PROSITE" id="PS51140">
    <property type="entry name" value="CUE"/>
    <property type="match status" value="1"/>
</dbReference>
<dbReference type="Proteomes" id="UP000310200">
    <property type="component" value="Unassembled WGS sequence"/>
</dbReference>
<evidence type="ECO:0000313" key="4">
    <source>
        <dbReference type="Proteomes" id="UP000310200"/>
    </source>
</evidence>
<dbReference type="SUPFAM" id="SSF46934">
    <property type="entry name" value="UBA-like"/>
    <property type="match status" value="1"/>
</dbReference>
<dbReference type="InterPro" id="IPR052586">
    <property type="entry name" value="ASCC2"/>
</dbReference>
<dbReference type="AlphaFoldDB" id="A0A4S2KQR4"/>
<dbReference type="Gene3D" id="1.10.8.10">
    <property type="entry name" value="DNA helicase RuvA subunit, C-terminal domain"/>
    <property type="match status" value="1"/>
</dbReference>
<evidence type="ECO:0000259" key="2">
    <source>
        <dbReference type="PROSITE" id="PS51140"/>
    </source>
</evidence>
<keyword evidence="4" id="KW-1185">Reference proteome</keyword>
<comment type="caution">
    <text evidence="3">The sequence shown here is derived from an EMBL/GenBank/DDBJ whole genome shotgun (WGS) entry which is preliminary data.</text>
</comment>
<dbReference type="GO" id="GO:0006355">
    <property type="term" value="P:regulation of DNA-templated transcription"/>
    <property type="evidence" value="ECO:0007669"/>
    <property type="project" value="TreeGrafter"/>
</dbReference>
<feature type="compositionally biased region" description="Polar residues" evidence="1">
    <location>
        <begin position="702"/>
        <end position="714"/>
    </location>
</feature>
<dbReference type="PANTHER" id="PTHR21494">
    <property type="entry name" value="ACTIVATING SIGNAL COINTEGRATOR 1 COMPLEX SUBUNIT 2 ASC-1 COMPLEX SUBUNIT P100"/>
    <property type="match status" value="1"/>
</dbReference>
<dbReference type="GO" id="GO:0043130">
    <property type="term" value="F:ubiquitin binding"/>
    <property type="evidence" value="ECO:0007669"/>
    <property type="project" value="InterPro"/>
</dbReference>
<evidence type="ECO:0000256" key="1">
    <source>
        <dbReference type="SAM" id="MobiDB-lite"/>
    </source>
</evidence>
<feature type="region of interest" description="Disordered" evidence="1">
    <location>
        <begin position="617"/>
        <end position="745"/>
    </location>
</feature>
<evidence type="ECO:0000313" key="3">
    <source>
        <dbReference type="EMBL" id="TGZ50248.1"/>
    </source>
</evidence>
<dbReference type="EMBL" id="QBLH01002000">
    <property type="protein sequence ID" value="TGZ50248.1"/>
    <property type="molecule type" value="Genomic_DNA"/>
</dbReference>
<reference evidence="3 4" key="1">
    <citation type="journal article" date="2019" name="Philos. Trans. R. Soc. Lond., B, Biol. Sci.">
        <title>Ant behaviour and brain gene expression of defending hosts depend on the ecological success of the intruding social parasite.</title>
        <authorList>
            <person name="Kaur R."/>
            <person name="Stoldt M."/>
            <person name="Jongepier E."/>
            <person name="Feldmeyer B."/>
            <person name="Menzel F."/>
            <person name="Bornberg-Bauer E."/>
            <person name="Foitzik S."/>
        </authorList>
    </citation>
    <scope>NUCLEOTIDE SEQUENCE [LARGE SCALE GENOMIC DNA]</scope>
    <source>
        <tissue evidence="3">Whole body</tissue>
    </source>
</reference>
<proteinExistence type="predicted"/>
<accession>A0A4S2KQR4</accession>
<protein>
    <submittedName>
        <fullName evidence="3">Activating signal cointegrator 1 complex subunit 2</fullName>
    </submittedName>
</protein>
<dbReference type="InterPro" id="IPR009060">
    <property type="entry name" value="UBA-like_sf"/>
</dbReference>
<organism evidence="3 4">
    <name type="scientific">Temnothorax longispinosus</name>
    <dbReference type="NCBI Taxonomy" id="300112"/>
    <lineage>
        <taxon>Eukaryota</taxon>
        <taxon>Metazoa</taxon>
        <taxon>Ecdysozoa</taxon>
        <taxon>Arthropoda</taxon>
        <taxon>Hexapoda</taxon>
        <taxon>Insecta</taxon>
        <taxon>Pterygota</taxon>
        <taxon>Neoptera</taxon>
        <taxon>Endopterygota</taxon>
        <taxon>Hymenoptera</taxon>
        <taxon>Apocrita</taxon>
        <taxon>Aculeata</taxon>
        <taxon>Formicoidea</taxon>
        <taxon>Formicidae</taxon>
        <taxon>Myrmicinae</taxon>
        <taxon>Temnothorax</taxon>
    </lineage>
</organism>
<dbReference type="CDD" id="cd14364">
    <property type="entry name" value="CUE_ASCC2"/>
    <property type="match status" value="1"/>
</dbReference>
<dbReference type="STRING" id="300112.A0A4S2KQR4"/>
<dbReference type="InterPro" id="IPR003892">
    <property type="entry name" value="CUE"/>
</dbReference>
<feature type="compositionally biased region" description="Basic and acidic residues" evidence="1">
    <location>
        <begin position="678"/>
        <end position="699"/>
    </location>
</feature>
<feature type="domain" description="CUE" evidence="2">
    <location>
        <begin position="467"/>
        <end position="512"/>
    </location>
</feature>
<name>A0A4S2KQR4_9HYME</name>
<gene>
    <name evidence="3" type="ORF">DBV15_02113</name>
</gene>
<sequence>MKFYENPDCVPLEELQLNIKNDGVVVVINALNAKWADERYFLRYEVPEIYDEDGSEIVGAKDRWLEVVNYIIEDLNWLLDLPFYRFWSNIVYNASIMDTLVSFLQEAPPFYTLENFPAEPKMLEALENLHHNVLIIFARLCTNKKSPGEYMSRPFLGNLLYDNYIFTIPIIFDLCQLYGRENAKVVEKIVHSVFSLQPMYNDDLHKSVPCLIKALENVERRFEDYPSDATEAVALSERGSSIEMTLYNLEDLILYVLDVSSTLTALLRSYSPVTATFHTDDFINKIVSLYGSTIPEMYKKLDKLAYNEESMPKYIELKHRLDVTRVEMLNVYRIIIYEPILNIQEKLNTITEDEIRNCIDEYLNLLINAISEKEFIIDYHQFYPIDIDLKNMTKLCPEVDTIKCEYILQSLHASIGDTKTSASTSLNNTNMAVAGSSGVQSNQQKKHSNDVNCVNNKMDFASEDPFNIMALISEVKEVLCNFDYGEGFIQLCLKHYNYNVESVINAVLEDDLPRNLKEFDKTIPYIPPDPMETSAAAAPAVVNLASNFQELDISYNTEFEILTENFAESETRKKKGRYRNANEMLNDKSEIKKSWNIYEKYSLIVDEYDDEYDDTYDSHDIRGSAPDDSTEIDVRPFTTPRIFQTRDKNNASSEDDDENEEEKPVQNNDHFIQNPAELRAKAEQRRQSVRDGRNAHDVNGKPTGQKQDKNGPTNNRKKNINKASQGNHNRRIGAQIKRNRGMIPS</sequence>
<dbReference type="PANTHER" id="PTHR21494:SF0">
    <property type="entry name" value="ACTIVATING SIGNAL COINTEGRATOR 1 COMPLEX SUBUNIT 2"/>
    <property type="match status" value="1"/>
</dbReference>
<dbReference type="InterPro" id="IPR041800">
    <property type="entry name" value="ASCC2_CUE"/>
</dbReference>